<sequence length="104" mass="10612">MLVLSILSEVCGTIFLKLSAGLARLPFTIAMGACYAGAIWLMGLATKQLEIGIAYAVWAGAGTALTALVGIAIVDEGASLAKWSGMAFIVAGVVLLNLSQKVPS</sequence>
<keyword evidence="5 9" id="KW-1133">Transmembrane helix</keyword>
<dbReference type="EMBL" id="LNJQ01000001">
    <property type="protein sequence ID" value="KWZ42973.1"/>
    <property type="molecule type" value="Genomic_DNA"/>
</dbReference>
<comment type="caution">
    <text evidence="10">The sequence shown here is derived from an EMBL/GenBank/DDBJ whole genome shotgun (WGS) entry which is preliminary data.</text>
</comment>
<evidence type="ECO:0008006" key="12">
    <source>
        <dbReference type="Google" id="ProtNLM"/>
    </source>
</evidence>
<dbReference type="InterPro" id="IPR000390">
    <property type="entry name" value="Small_drug/metabolite_transptr"/>
</dbReference>
<comment type="subcellular location">
    <subcellularLocation>
        <location evidence="1 8">Cell membrane</location>
        <topology evidence="1 8">Multi-pass membrane protein</topology>
    </subcellularLocation>
</comment>
<name>A0ABR5TDA2_9BURK</name>
<dbReference type="InterPro" id="IPR037185">
    <property type="entry name" value="EmrE-like"/>
</dbReference>
<dbReference type="SUPFAM" id="SSF103481">
    <property type="entry name" value="Multidrug resistance efflux transporter EmrE"/>
    <property type="match status" value="1"/>
</dbReference>
<evidence type="ECO:0000256" key="4">
    <source>
        <dbReference type="ARBA" id="ARBA00022692"/>
    </source>
</evidence>
<dbReference type="InterPro" id="IPR045324">
    <property type="entry name" value="Small_multidrug_res"/>
</dbReference>
<evidence type="ECO:0000256" key="6">
    <source>
        <dbReference type="ARBA" id="ARBA00023136"/>
    </source>
</evidence>
<dbReference type="PANTHER" id="PTHR30561:SF1">
    <property type="entry name" value="MULTIDRUG TRANSPORTER EMRE"/>
    <property type="match status" value="1"/>
</dbReference>
<reference evidence="10 11" key="1">
    <citation type="submission" date="2015-11" db="EMBL/GenBank/DDBJ databases">
        <authorList>
            <person name="Sahl J."/>
            <person name="Wagner D."/>
            <person name="Keim P."/>
        </authorList>
    </citation>
    <scope>NUCLEOTIDE SEQUENCE [LARGE SCALE GENOMIC DNA]</scope>
    <source>
        <strain evidence="10 11">BDU18</strain>
    </source>
</reference>
<evidence type="ECO:0000256" key="7">
    <source>
        <dbReference type="ARBA" id="ARBA00038032"/>
    </source>
</evidence>
<keyword evidence="3" id="KW-1003">Cell membrane</keyword>
<dbReference type="Pfam" id="PF00893">
    <property type="entry name" value="Multi_Drug_Res"/>
    <property type="match status" value="1"/>
</dbReference>
<proteinExistence type="inferred from homology"/>
<evidence type="ECO:0000256" key="1">
    <source>
        <dbReference type="ARBA" id="ARBA00004651"/>
    </source>
</evidence>
<feature type="transmembrane region" description="Helical" evidence="9">
    <location>
        <begin position="80"/>
        <end position="98"/>
    </location>
</feature>
<keyword evidence="2" id="KW-0813">Transport</keyword>
<gene>
    <name evidence="10" type="ORF">WS72_08930</name>
</gene>
<evidence type="ECO:0000256" key="5">
    <source>
        <dbReference type="ARBA" id="ARBA00022989"/>
    </source>
</evidence>
<evidence type="ECO:0000313" key="10">
    <source>
        <dbReference type="EMBL" id="KWZ42973.1"/>
    </source>
</evidence>
<evidence type="ECO:0000256" key="3">
    <source>
        <dbReference type="ARBA" id="ARBA00022475"/>
    </source>
</evidence>
<dbReference type="Proteomes" id="UP000070255">
    <property type="component" value="Unassembled WGS sequence"/>
</dbReference>
<dbReference type="PANTHER" id="PTHR30561">
    <property type="entry name" value="SMR FAMILY PROTON-DEPENDENT DRUG EFFLUX TRANSPORTER SUGE"/>
    <property type="match status" value="1"/>
</dbReference>
<protein>
    <recommendedName>
        <fullName evidence="12">Small multidrug resistance pump</fullName>
    </recommendedName>
</protein>
<comment type="similarity">
    <text evidence="7 8">Belongs to the drug/metabolite transporter (DMT) superfamily. Small multidrug resistance (SMR) (TC 2.A.7.1) family.</text>
</comment>
<organism evidence="10 11">
    <name type="scientific">Burkholderia savannae</name>
    <dbReference type="NCBI Taxonomy" id="1637837"/>
    <lineage>
        <taxon>Bacteria</taxon>
        <taxon>Pseudomonadati</taxon>
        <taxon>Pseudomonadota</taxon>
        <taxon>Betaproteobacteria</taxon>
        <taxon>Burkholderiales</taxon>
        <taxon>Burkholderiaceae</taxon>
        <taxon>Burkholderia</taxon>
        <taxon>pseudomallei group</taxon>
    </lineage>
</organism>
<keyword evidence="4 8" id="KW-0812">Transmembrane</keyword>
<evidence type="ECO:0000313" key="11">
    <source>
        <dbReference type="Proteomes" id="UP000070255"/>
    </source>
</evidence>
<evidence type="ECO:0000256" key="8">
    <source>
        <dbReference type="RuleBase" id="RU003942"/>
    </source>
</evidence>
<evidence type="ECO:0000256" key="2">
    <source>
        <dbReference type="ARBA" id="ARBA00022448"/>
    </source>
</evidence>
<feature type="transmembrane region" description="Helical" evidence="9">
    <location>
        <begin position="22"/>
        <end position="41"/>
    </location>
</feature>
<dbReference type="Gene3D" id="1.10.3730.20">
    <property type="match status" value="1"/>
</dbReference>
<keyword evidence="6 9" id="KW-0472">Membrane</keyword>
<keyword evidence="11" id="KW-1185">Reference proteome</keyword>
<accession>A0ABR5TDA2</accession>
<feature type="transmembrane region" description="Helical" evidence="9">
    <location>
        <begin position="53"/>
        <end position="74"/>
    </location>
</feature>
<evidence type="ECO:0000256" key="9">
    <source>
        <dbReference type="SAM" id="Phobius"/>
    </source>
</evidence>